<evidence type="ECO:0000313" key="2">
    <source>
        <dbReference type="EMBL" id="KAF5194815.1"/>
    </source>
</evidence>
<feature type="compositionally biased region" description="Low complexity" evidence="1">
    <location>
        <begin position="33"/>
        <end position="47"/>
    </location>
</feature>
<dbReference type="EMBL" id="JABWDY010018233">
    <property type="protein sequence ID" value="KAF5194815.1"/>
    <property type="molecule type" value="Genomic_DNA"/>
</dbReference>
<evidence type="ECO:0000313" key="3">
    <source>
        <dbReference type="Proteomes" id="UP000554482"/>
    </source>
</evidence>
<reference evidence="2 3" key="1">
    <citation type="submission" date="2020-06" db="EMBL/GenBank/DDBJ databases">
        <title>Transcriptomic and genomic resources for Thalictrum thalictroides and T. hernandezii: Facilitating candidate gene discovery in an emerging model plant lineage.</title>
        <authorList>
            <person name="Arias T."/>
            <person name="Riano-Pachon D.M."/>
            <person name="Di Stilio V.S."/>
        </authorList>
    </citation>
    <scope>NUCLEOTIDE SEQUENCE [LARGE SCALE GENOMIC DNA]</scope>
    <source>
        <strain evidence="3">cv. WT478/WT964</strain>
        <tissue evidence="2">Leaves</tissue>
    </source>
</reference>
<keyword evidence="3" id="KW-1185">Reference proteome</keyword>
<name>A0A7J6WEJ9_THATH</name>
<organism evidence="2 3">
    <name type="scientific">Thalictrum thalictroides</name>
    <name type="common">Rue-anemone</name>
    <name type="synonym">Anemone thalictroides</name>
    <dbReference type="NCBI Taxonomy" id="46969"/>
    <lineage>
        <taxon>Eukaryota</taxon>
        <taxon>Viridiplantae</taxon>
        <taxon>Streptophyta</taxon>
        <taxon>Embryophyta</taxon>
        <taxon>Tracheophyta</taxon>
        <taxon>Spermatophyta</taxon>
        <taxon>Magnoliopsida</taxon>
        <taxon>Ranunculales</taxon>
        <taxon>Ranunculaceae</taxon>
        <taxon>Thalictroideae</taxon>
        <taxon>Thalictrum</taxon>
    </lineage>
</organism>
<gene>
    <name evidence="2" type="ORF">FRX31_015598</name>
</gene>
<comment type="caution">
    <text evidence="2">The sequence shown here is derived from an EMBL/GenBank/DDBJ whole genome shotgun (WGS) entry which is preliminary data.</text>
</comment>
<accession>A0A7J6WEJ9</accession>
<dbReference type="Proteomes" id="UP000554482">
    <property type="component" value="Unassembled WGS sequence"/>
</dbReference>
<proteinExistence type="predicted"/>
<feature type="compositionally biased region" description="Polar residues" evidence="1">
    <location>
        <begin position="71"/>
        <end position="82"/>
    </location>
</feature>
<sequence length="82" mass="9211">QHRHHQVAFVEDEGETPNLKEIIVSPRSSPRMISKISLSSKSNNSSNPTLDNDSPPLRLGEDDDKRMSISPPETQPMTCKDR</sequence>
<protein>
    <submittedName>
        <fullName evidence="2">Uncharacterized protein</fullName>
    </submittedName>
</protein>
<feature type="region of interest" description="Disordered" evidence="1">
    <location>
        <begin position="1"/>
        <end position="82"/>
    </location>
</feature>
<dbReference type="AlphaFoldDB" id="A0A7J6WEJ9"/>
<feature type="non-terminal residue" evidence="2">
    <location>
        <position position="1"/>
    </location>
</feature>
<evidence type="ECO:0000256" key="1">
    <source>
        <dbReference type="SAM" id="MobiDB-lite"/>
    </source>
</evidence>